<evidence type="ECO:0008006" key="3">
    <source>
        <dbReference type="Google" id="ProtNLM"/>
    </source>
</evidence>
<reference evidence="1" key="1">
    <citation type="submission" date="2020-10" db="EMBL/GenBank/DDBJ databases">
        <authorList>
            <person name="Han B."/>
            <person name="Lu T."/>
            <person name="Zhao Q."/>
            <person name="Huang X."/>
            <person name="Zhao Y."/>
        </authorList>
    </citation>
    <scope>NUCLEOTIDE SEQUENCE</scope>
</reference>
<dbReference type="PANTHER" id="PTHR11697:SF230">
    <property type="entry name" value="ZINC FINGER, MYM DOMAIN CONTAINING 1"/>
    <property type="match status" value="1"/>
</dbReference>
<dbReference type="AlphaFoldDB" id="A0A811PSU6"/>
<accession>A0A811PSU6</accession>
<dbReference type="OrthoDB" id="1739706at2759"/>
<evidence type="ECO:0000313" key="2">
    <source>
        <dbReference type="Proteomes" id="UP000604825"/>
    </source>
</evidence>
<dbReference type="Proteomes" id="UP000604825">
    <property type="component" value="Unassembled WGS sequence"/>
</dbReference>
<dbReference type="InterPro" id="IPR055298">
    <property type="entry name" value="AtLOH3-like"/>
</dbReference>
<sequence length="320" mass="37237">MWDAIIPVLVSVNEEKCYANSAGGLVHTMESFNFVFIMKLMLKLFRVTNELSLLLQKKDQNIVQAMSLLIDVKARLIELRNNGWEELFAEVQTFFDSKKIVVPNMEAPRPRWGQSRQEKGIMVTEDHHYHVDTFYAALDAINTEMDHCFNEVSTDLLVSFSCLDQRKSFSKFDVEKLARLTDIYDADFSISDRGFIRDELQLFIHHVRRLPDFCGCTDLGSLAMKMVETERHMMFTLVYCLIELTLLLPVATASVERVFSVMNIIKTDLCNKIADDWLNDLMICYAEREIFKGLDDEVIMKRFQAIKRRRMNLPCPPRHN</sequence>
<organism evidence="1 2">
    <name type="scientific">Miscanthus lutarioriparius</name>
    <dbReference type="NCBI Taxonomy" id="422564"/>
    <lineage>
        <taxon>Eukaryota</taxon>
        <taxon>Viridiplantae</taxon>
        <taxon>Streptophyta</taxon>
        <taxon>Embryophyta</taxon>
        <taxon>Tracheophyta</taxon>
        <taxon>Spermatophyta</taxon>
        <taxon>Magnoliopsida</taxon>
        <taxon>Liliopsida</taxon>
        <taxon>Poales</taxon>
        <taxon>Poaceae</taxon>
        <taxon>PACMAD clade</taxon>
        <taxon>Panicoideae</taxon>
        <taxon>Andropogonodae</taxon>
        <taxon>Andropogoneae</taxon>
        <taxon>Saccharinae</taxon>
        <taxon>Miscanthus</taxon>
    </lineage>
</organism>
<protein>
    <recommendedName>
        <fullName evidence="3">HAT C-terminal dimerisation domain-containing protein</fullName>
    </recommendedName>
</protein>
<dbReference type="PANTHER" id="PTHR11697">
    <property type="entry name" value="GENERAL TRANSCRIPTION FACTOR 2-RELATED ZINC FINGER PROTEIN"/>
    <property type="match status" value="1"/>
</dbReference>
<comment type="caution">
    <text evidence="1">The sequence shown here is derived from an EMBL/GenBank/DDBJ whole genome shotgun (WGS) entry which is preliminary data.</text>
</comment>
<proteinExistence type="predicted"/>
<keyword evidence="2" id="KW-1185">Reference proteome</keyword>
<gene>
    <name evidence="1" type="ORF">NCGR_LOCUS34709</name>
</gene>
<dbReference type="EMBL" id="CAJGYO010000008">
    <property type="protein sequence ID" value="CAD6250942.1"/>
    <property type="molecule type" value="Genomic_DNA"/>
</dbReference>
<evidence type="ECO:0000313" key="1">
    <source>
        <dbReference type="EMBL" id="CAD6250942.1"/>
    </source>
</evidence>
<name>A0A811PSU6_9POAL</name>